<name>A0A951Q9P8_9CYAN</name>
<gene>
    <name evidence="12" type="ORF">KME15_03985</name>
</gene>
<keyword evidence="5" id="KW-0418">Kinase</keyword>
<evidence type="ECO:0000256" key="6">
    <source>
        <dbReference type="ARBA" id="ARBA00023012"/>
    </source>
</evidence>
<keyword evidence="3 7" id="KW-0597">Phosphoprotein</keyword>
<feature type="domain" description="CheW-like" evidence="11">
    <location>
        <begin position="561"/>
        <end position="709"/>
    </location>
</feature>
<dbReference type="AlphaFoldDB" id="A0A951Q9P8"/>
<comment type="catalytic activity">
    <reaction evidence="1">
        <text>ATP + protein L-histidine = ADP + protein N-phospho-L-histidine.</text>
        <dbReference type="EC" id="2.7.13.3"/>
    </reaction>
</comment>
<comment type="caution">
    <text evidence="12">The sequence shown here is derived from an EMBL/GenBank/DDBJ whole genome shotgun (WGS) entry which is preliminary data.</text>
</comment>
<keyword evidence="6" id="KW-0902">Two-component regulatory system</keyword>
<dbReference type="InterPro" id="IPR036061">
    <property type="entry name" value="CheW-like_dom_sf"/>
</dbReference>
<dbReference type="PROSITE" id="PS50851">
    <property type="entry name" value="CHEW"/>
    <property type="match status" value="1"/>
</dbReference>
<protein>
    <recommendedName>
        <fullName evidence="2">histidine kinase</fullName>
        <ecNumber evidence="2">2.7.13.3</ecNumber>
    </recommendedName>
</protein>
<evidence type="ECO:0000313" key="13">
    <source>
        <dbReference type="Proteomes" id="UP000757435"/>
    </source>
</evidence>
<feature type="coiled-coil region" evidence="8">
    <location>
        <begin position="227"/>
        <end position="261"/>
    </location>
</feature>
<dbReference type="PROSITE" id="PS50109">
    <property type="entry name" value="HIS_KIN"/>
    <property type="match status" value="1"/>
</dbReference>
<dbReference type="SUPFAM" id="SSF55874">
    <property type="entry name" value="ATPase domain of HSP90 chaperone/DNA topoisomerase II/histidine kinase"/>
    <property type="match status" value="1"/>
</dbReference>
<reference evidence="12" key="2">
    <citation type="journal article" date="2022" name="Microbiol. Resour. Announc.">
        <title>Metagenome Sequencing to Explore Phylogenomics of Terrestrial Cyanobacteria.</title>
        <authorList>
            <person name="Ward R.D."/>
            <person name="Stajich J.E."/>
            <person name="Johansen J.R."/>
            <person name="Huntemann M."/>
            <person name="Clum A."/>
            <person name="Foster B."/>
            <person name="Foster B."/>
            <person name="Roux S."/>
            <person name="Palaniappan K."/>
            <person name="Varghese N."/>
            <person name="Mukherjee S."/>
            <person name="Reddy T.B.K."/>
            <person name="Daum C."/>
            <person name="Copeland A."/>
            <person name="Chen I.A."/>
            <person name="Ivanova N.N."/>
            <person name="Kyrpides N.C."/>
            <person name="Shapiro N."/>
            <person name="Eloe-Fadrosh E.A."/>
            <person name="Pietrasiak N."/>
        </authorList>
    </citation>
    <scope>NUCLEOTIDE SEQUENCE</scope>
    <source>
        <strain evidence="12">UHER 2000/2452</strain>
    </source>
</reference>
<dbReference type="EMBL" id="JAHHHD010000003">
    <property type="protein sequence ID" value="MBW4657810.1"/>
    <property type="molecule type" value="Genomic_DNA"/>
</dbReference>
<evidence type="ECO:0000259" key="11">
    <source>
        <dbReference type="PROSITE" id="PS50851"/>
    </source>
</evidence>
<dbReference type="InterPro" id="IPR002545">
    <property type="entry name" value="CheW-lke_dom"/>
</dbReference>
<dbReference type="InterPro" id="IPR003594">
    <property type="entry name" value="HATPase_dom"/>
</dbReference>
<evidence type="ECO:0000313" key="12">
    <source>
        <dbReference type="EMBL" id="MBW4657810.1"/>
    </source>
</evidence>
<accession>A0A951Q9P8</accession>
<dbReference type="Pfam" id="PF01584">
    <property type="entry name" value="CheW"/>
    <property type="match status" value="1"/>
</dbReference>
<proteinExistence type="predicted"/>
<dbReference type="PRINTS" id="PR00344">
    <property type="entry name" value="BCTRLSENSOR"/>
</dbReference>
<sequence length="846" mass="94435">MLLALADGTLLDTVTHVADSQADLQIDSQVEALAAIPLLQNVFGNVFGDEFDHEFEREFDEATENEFENLIDTRDVVFETEFEDDRSEPSPNIPDLSEADDSFALTEDFQQDSITVGITVEAELETFDALSPNILSSNPLSPNSPETIDAEWIVNAAVDPDGFEATPPNFPQEVSGALQVSRSAELYYPARTAARQTELPVAPLTVRVDSERLERMNNLTGELMIDREGLSLQNEQLQSVLRELRNRFSRFQATVIQLQERSDQLLSNPKEDAPDVRTAIVGNGTLETQEESSLITGTLNFPVSNPSWVEFDSLEMDRYGSLYSQFQELLENVVQIEESIDDVALFARQSNRILDQQKQTLSHIQNEFRWARMLPVGEVLNRLPRVLRDLSTTYHKPVNLKLTGTDILIDKAILEKLYDPLLHLVRNAFDHGIEPATIRLQQGKSEQGQLEIRAYYKGNQTILEVKDDGRGLNLDRIRSRAFELGWLSADQLIFTSPDQLFEFIFEPGFSTAVQVSELSGRGIGLDVVRSQLQAVKGSVTVTSAPGKGTTFMMHLPLTLTIAKLIICLVGTSAVALSADSVEEVLTPQADQIKQSGAQRFLYWREQIIPTYRIGDLLDYHCPLPETAPGRALTVVSSPDDWALPLLIVRQEQQIFALEVDRLINEQELIVKPFGTAITPPRYAYGCTILGDGSLVPVIDGATLLSLGEKLSSTPAIHKPVAIRPQTSTILVVDDATTLRQTLALSLERAGFRVLQARDGWEAIDQLRHASVKLVICDVEMPNMNGFEFLSYRRQDPQLSEIPVVMLTSRSNDKHRWLALKLGAADYFTKPYLEQEFLGAIEKLMAP</sequence>
<dbReference type="PANTHER" id="PTHR43395">
    <property type="entry name" value="SENSOR HISTIDINE KINASE CHEA"/>
    <property type="match status" value="1"/>
</dbReference>
<keyword evidence="8" id="KW-0175">Coiled coil</keyword>
<dbReference type="SMART" id="SM00387">
    <property type="entry name" value="HATPase_c"/>
    <property type="match status" value="1"/>
</dbReference>
<dbReference type="Gene3D" id="3.40.50.2300">
    <property type="match status" value="1"/>
</dbReference>
<dbReference type="CDD" id="cd17574">
    <property type="entry name" value="REC_OmpR"/>
    <property type="match status" value="1"/>
</dbReference>
<feature type="domain" description="Response regulatory" evidence="10">
    <location>
        <begin position="728"/>
        <end position="844"/>
    </location>
</feature>
<evidence type="ECO:0000256" key="2">
    <source>
        <dbReference type="ARBA" id="ARBA00012438"/>
    </source>
</evidence>
<dbReference type="EC" id="2.7.13.3" evidence="2"/>
<keyword evidence="4" id="KW-0808">Transferase</keyword>
<dbReference type="GO" id="GO:0000155">
    <property type="term" value="F:phosphorelay sensor kinase activity"/>
    <property type="evidence" value="ECO:0007669"/>
    <property type="project" value="InterPro"/>
</dbReference>
<dbReference type="Proteomes" id="UP000757435">
    <property type="component" value="Unassembled WGS sequence"/>
</dbReference>
<feature type="domain" description="Histidine kinase" evidence="9">
    <location>
        <begin position="321"/>
        <end position="559"/>
    </location>
</feature>
<evidence type="ECO:0000256" key="5">
    <source>
        <dbReference type="ARBA" id="ARBA00022777"/>
    </source>
</evidence>
<dbReference type="CDD" id="cd16916">
    <property type="entry name" value="HATPase_CheA-like"/>
    <property type="match status" value="1"/>
</dbReference>
<feature type="modified residue" description="4-aspartylphosphate" evidence="7">
    <location>
        <position position="777"/>
    </location>
</feature>
<dbReference type="FunFam" id="3.30.565.10:FF:000016">
    <property type="entry name" value="Chemotaxis protein CheA, putative"/>
    <property type="match status" value="1"/>
</dbReference>
<dbReference type="InterPro" id="IPR036890">
    <property type="entry name" value="HATPase_C_sf"/>
</dbReference>
<dbReference type="GO" id="GO:0005737">
    <property type="term" value="C:cytoplasm"/>
    <property type="evidence" value="ECO:0007669"/>
    <property type="project" value="InterPro"/>
</dbReference>
<dbReference type="InterPro" id="IPR037006">
    <property type="entry name" value="CheA-like_homodim_sf"/>
</dbReference>
<evidence type="ECO:0000256" key="1">
    <source>
        <dbReference type="ARBA" id="ARBA00000085"/>
    </source>
</evidence>
<evidence type="ECO:0000256" key="3">
    <source>
        <dbReference type="ARBA" id="ARBA00022553"/>
    </source>
</evidence>
<dbReference type="Pfam" id="PF02518">
    <property type="entry name" value="HATPase_c"/>
    <property type="match status" value="1"/>
</dbReference>
<dbReference type="Pfam" id="PF00072">
    <property type="entry name" value="Response_reg"/>
    <property type="match status" value="1"/>
</dbReference>
<dbReference type="GO" id="GO:0006935">
    <property type="term" value="P:chemotaxis"/>
    <property type="evidence" value="ECO:0007669"/>
    <property type="project" value="InterPro"/>
</dbReference>
<reference evidence="12" key="1">
    <citation type="submission" date="2021-05" db="EMBL/GenBank/DDBJ databases">
        <authorList>
            <person name="Pietrasiak N."/>
            <person name="Ward R."/>
            <person name="Stajich J.E."/>
            <person name="Kurbessoian T."/>
        </authorList>
    </citation>
    <scope>NUCLEOTIDE SEQUENCE</scope>
    <source>
        <strain evidence="12">UHER 2000/2452</strain>
    </source>
</reference>
<evidence type="ECO:0000256" key="7">
    <source>
        <dbReference type="PROSITE-ProRule" id="PRU00169"/>
    </source>
</evidence>
<dbReference type="SMART" id="SM01231">
    <property type="entry name" value="H-kinase_dim"/>
    <property type="match status" value="1"/>
</dbReference>
<dbReference type="InterPro" id="IPR011006">
    <property type="entry name" value="CheY-like_superfamily"/>
</dbReference>
<dbReference type="InterPro" id="IPR004358">
    <property type="entry name" value="Sig_transdc_His_kin-like_C"/>
</dbReference>
<dbReference type="InterPro" id="IPR051315">
    <property type="entry name" value="Bact_Chemotaxis_CheA"/>
</dbReference>
<dbReference type="SUPFAM" id="SSF52172">
    <property type="entry name" value="CheY-like"/>
    <property type="match status" value="1"/>
</dbReference>
<dbReference type="InterPro" id="IPR036097">
    <property type="entry name" value="HisK_dim/P_sf"/>
</dbReference>
<dbReference type="Pfam" id="PF02895">
    <property type="entry name" value="H-kinase_dim"/>
    <property type="match status" value="1"/>
</dbReference>
<dbReference type="InterPro" id="IPR004105">
    <property type="entry name" value="CheA-like_dim"/>
</dbReference>
<dbReference type="Gene3D" id="2.30.30.40">
    <property type="entry name" value="SH3 Domains"/>
    <property type="match status" value="1"/>
</dbReference>
<dbReference type="SUPFAM" id="SSF50341">
    <property type="entry name" value="CheW-like"/>
    <property type="match status" value="1"/>
</dbReference>
<dbReference type="InterPro" id="IPR001789">
    <property type="entry name" value="Sig_transdc_resp-reg_receiver"/>
</dbReference>
<evidence type="ECO:0000256" key="4">
    <source>
        <dbReference type="ARBA" id="ARBA00022679"/>
    </source>
</evidence>
<evidence type="ECO:0000259" key="10">
    <source>
        <dbReference type="PROSITE" id="PS50110"/>
    </source>
</evidence>
<dbReference type="InterPro" id="IPR005467">
    <property type="entry name" value="His_kinase_dom"/>
</dbReference>
<evidence type="ECO:0000259" key="9">
    <source>
        <dbReference type="PROSITE" id="PS50109"/>
    </source>
</evidence>
<dbReference type="SMART" id="SM00448">
    <property type="entry name" value="REC"/>
    <property type="match status" value="1"/>
</dbReference>
<dbReference type="PROSITE" id="PS50110">
    <property type="entry name" value="RESPONSE_REGULATORY"/>
    <property type="match status" value="1"/>
</dbReference>
<dbReference type="SUPFAM" id="SSF47384">
    <property type="entry name" value="Homodimeric domain of signal transducing histidine kinase"/>
    <property type="match status" value="1"/>
</dbReference>
<evidence type="ECO:0000256" key="8">
    <source>
        <dbReference type="SAM" id="Coils"/>
    </source>
</evidence>
<dbReference type="Gene3D" id="1.10.287.560">
    <property type="entry name" value="Histidine kinase CheA-like, homodimeric domain"/>
    <property type="match status" value="1"/>
</dbReference>
<dbReference type="SMART" id="SM00260">
    <property type="entry name" value="CheW"/>
    <property type="match status" value="1"/>
</dbReference>
<dbReference type="PANTHER" id="PTHR43395:SF1">
    <property type="entry name" value="CHEMOTAXIS PROTEIN CHEA"/>
    <property type="match status" value="1"/>
</dbReference>
<dbReference type="Gene3D" id="3.30.565.10">
    <property type="entry name" value="Histidine kinase-like ATPase, C-terminal domain"/>
    <property type="match status" value="1"/>
</dbReference>
<organism evidence="12 13">
    <name type="scientific">Drouetiella hepatica Uher 2000/2452</name>
    <dbReference type="NCBI Taxonomy" id="904376"/>
    <lineage>
        <taxon>Bacteria</taxon>
        <taxon>Bacillati</taxon>
        <taxon>Cyanobacteriota</taxon>
        <taxon>Cyanophyceae</taxon>
        <taxon>Oculatellales</taxon>
        <taxon>Oculatellaceae</taxon>
        <taxon>Drouetiella</taxon>
    </lineage>
</organism>